<feature type="compositionally biased region" description="Basic residues" evidence="5">
    <location>
        <begin position="717"/>
        <end position="726"/>
    </location>
</feature>
<dbReference type="InterPro" id="IPR050784">
    <property type="entry name" value="IAP"/>
</dbReference>
<dbReference type="SUPFAM" id="SSF57924">
    <property type="entry name" value="Inhibitor of apoptosis (IAP) repeat"/>
    <property type="match status" value="1"/>
</dbReference>
<dbReference type="EMBL" id="CAXAJV020000110">
    <property type="protein sequence ID" value="CAL7932748.1"/>
    <property type="molecule type" value="Genomic_DNA"/>
</dbReference>
<feature type="domain" description="RING-type" evidence="6">
    <location>
        <begin position="752"/>
        <end position="787"/>
    </location>
</feature>
<dbReference type="CDD" id="cd16510">
    <property type="entry name" value="RING-HC_IAPs"/>
    <property type="match status" value="1"/>
</dbReference>
<dbReference type="InterPro" id="IPR001370">
    <property type="entry name" value="BIR_rpt"/>
</dbReference>
<feature type="region of interest" description="Disordered" evidence="5">
    <location>
        <begin position="623"/>
        <end position="743"/>
    </location>
</feature>
<dbReference type="Proteomes" id="UP001642520">
    <property type="component" value="Unassembled WGS sequence"/>
</dbReference>
<comment type="similarity">
    <text evidence="1">Belongs to the IAP family.</text>
</comment>
<dbReference type="PROSITE" id="PS50089">
    <property type="entry name" value="ZF_RING_2"/>
    <property type="match status" value="1"/>
</dbReference>
<gene>
    <name evidence="7" type="ORF">XYLVIOL_LOCUS12</name>
</gene>
<evidence type="ECO:0000259" key="6">
    <source>
        <dbReference type="PROSITE" id="PS50089"/>
    </source>
</evidence>
<evidence type="ECO:0000313" key="7">
    <source>
        <dbReference type="EMBL" id="CAL7932748.1"/>
    </source>
</evidence>
<feature type="compositionally biased region" description="Basic and acidic residues" evidence="5">
    <location>
        <begin position="699"/>
        <end position="713"/>
    </location>
</feature>
<dbReference type="CDD" id="cd00022">
    <property type="entry name" value="BIR"/>
    <property type="match status" value="1"/>
</dbReference>
<feature type="compositionally biased region" description="Acidic residues" evidence="5">
    <location>
        <begin position="678"/>
        <end position="687"/>
    </location>
</feature>
<feature type="region of interest" description="Disordered" evidence="5">
    <location>
        <begin position="126"/>
        <end position="145"/>
    </location>
</feature>
<keyword evidence="3" id="KW-0862">Zinc</keyword>
<keyword evidence="8" id="KW-1185">Reference proteome</keyword>
<dbReference type="SMART" id="SM00184">
    <property type="entry name" value="RING"/>
    <property type="match status" value="1"/>
</dbReference>
<comment type="caution">
    <text evidence="7">The sequence shown here is derived from an EMBL/GenBank/DDBJ whole genome shotgun (WGS) entry which is preliminary data.</text>
</comment>
<accession>A0ABP1MVH6</accession>
<feature type="compositionally biased region" description="Low complexity" evidence="5">
    <location>
        <begin position="1"/>
        <end position="21"/>
    </location>
</feature>
<feature type="compositionally biased region" description="Basic and acidic residues" evidence="5">
    <location>
        <begin position="623"/>
        <end position="663"/>
    </location>
</feature>
<feature type="compositionally biased region" description="Low complexity" evidence="5">
    <location>
        <begin position="664"/>
        <end position="677"/>
    </location>
</feature>
<feature type="region of interest" description="Disordered" evidence="5">
    <location>
        <begin position="1"/>
        <end position="50"/>
    </location>
</feature>
<dbReference type="PANTHER" id="PTHR10044:SF139">
    <property type="entry name" value="DEATH-ASSOCIATED INHIBITOR OF APOPTOSIS 2"/>
    <property type="match status" value="1"/>
</dbReference>
<organism evidence="7 8">
    <name type="scientific">Xylocopa violacea</name>
    <name type="common">Violet carpenter bee</name>
    <name type="synonym">Apis violacea</name>
    <dbReference type="NCBI Taxonomy" id="135666"/>
    <lineage>
        <taxon>Eukaryota</taxon>
        <taxon>Metazoa</taxon>
        <taxon>Ecdysozoa</taxon>
        <taxon>Arthropoda</taxon>
        <taxon>Hexapoda</taxon>
        <taxon>Insecta</taxon>
        <taxon>Pterygota</taxon>
        <taxon>Neoptera</taxon>
        <taxon>Endopterygota</taxon>
        <taxon>Hymenoptera</taxon>
        <taxon>Apocrita</taxon>
        <taxon>Aculeata</taxon>
        <taxon>Apoidea</taxon>
        <taxon>Anthophila</taxon>
        <taxon>Apidae</taxon>
        <taxon>Xylocopa</taxon>
        <taxon>Xylocopa</taxon>
    </lineage>
</organism>
<dbReference type="PROSITE" id="PS50143">
    <property type="entry name" value="BIR_REPEAT_2"/>
    <property type="match status" value="1"/>
</dbReference>
<evidence type="ECO:0000256" key="2">
    <source>
        <dbReference type="ARBA" id="ARBA00022771"/>
    </source>
</evidence>
<protein>
    <recommendedName>
        <fullName evidence="6">RING-type domain-containing protein</fullName>
    </recommendedName>
</protein>
<feature type="region of interest" description="Disordered" evidence="5">
    <location>
        <begin position="198"/>
        <end position="236"/>
    </location>
</feature>
<keyword evidence="2 4" id="KW-0479">Metal-binding</keyword>
<dbReference type="Gene3D" id="1.10.1170.10">
    <property type="entry name" value="Inhibitor Of Apoptosis Protein (2mihbC-IAP-1), Chain A"/>
    <property type="match status" value="1"/>
</dbReference>
<evidence type="ECO:0000256" key="4">
    <source>
        <dbReference type="PROSITE-ProRule" id="PRU00175"/>
    </source>
</evidence>
<feature type="compositionally biased region" description="Basic and acidic residues" evidence="5">
    <location>
        <begin position="727"/>
        <end position="743"/>
    </location>
</feature>
<feature type="region of interest" description="Disordered" evidence="5">
    <location>
        <begin position="153"/>
        <end position="184"/>
    </location>
</feature>
<feature type="compositionally biased region" description="Basic and acidic residues" evidence="5">
    <location>
        <begin position="22"/>
        <end position="32"/>
    </location>
</feature>
<dbReference type="InterPro" id="IPR001841">
    <property type="entry name" value="Znf_RING"/>
</dbReference>
<proteinExistence type="inferred from homology"/>
<dbReference type="Pfam" id="PF00653">
    <property type="entry name" value="BIR"/>
    <property type="match status" value="1"/>
</dbReference>
<name>A0ABP1MVH6_XYLVO</name>
<evidence type="ECO:0000256" key="3">
    <source>
        <dbReference type="ARBA" id="ARBA00022833"/>
    </source>
</evidence>
<feature type="compositionally biased region" description="Low complexity" evidence="5">
    <location>
        <begin position="688"/>
        <end position="697"/>
    </location>
</feature>
<keyword evidence="2 4" id="KW-0863">Zinc-finger</keyword>
<dbReference type="PANTHER" id="PTHR10044">
    <property type="entry name" value="INHIBITOR OF APOPTOSIS"/>
    <property type="match status" value="1"/>
</dbReference>
<evidence type="ECO:0000313" key="8">
    <source>
        <dbReference type="Proteomes" id="UP001642520"/>
    </source>
</evidence>
<reference evidence="7 8" key="1">
    <citation type="submission" date="2024-08" db="EMBL/GenBank/DDBJ databases">
        <authorList>
            <person name="Will J Nash"/>
            <person name="Angela Man"/>
            <person name="Seanna McTaggart"/>
            <person name="Kendall Baker"/>
            <person name="Tom Barker"/>
            <person name="Leah Catchpole"/>
            <person name="Alex Durrant"/>
            <person name="Karim Gharbi"/>
            <person name="Naomi Irish"/>
            <person name="Gemy Kaithakottil"/>
            <person name="Debby Ku"/>
            <person name="Aaliyah Providence"/>
            <person name="Felix Shaw"/>
            <person name="David Swarbreck"/>
            <person name="Chris Watkins"/>
            <person name="Ann M. McCartney"/>
            <person name="Giulio Formenti"/>
            <person name="Alice Mouton"/>
            <person name="Noel Vella"/>
            <person name="Bjorn M von Reumont"/>
            <person name="Adriana Vella"/>
            <person name="Wilfried Haerty"/>
        </authorList>
    </citation>
    <scope>NUCLEOTIDE SEQUENCE [LARGE SCALE GENOMIC DNA]</scope>
</reference>
<evidence type="ECO:0000256" key="5">
    <source>
        <dbReference type="SAM" id="MobiDB-lite"/>
    </source>
</evidence>
<feature type="region of interest" description="Disordered" evidence="5">
    <location>
        <begin position="436"/>
        <end position="479"/>
    </location>
</feature>
<feature type="compositionally biased region" description="Basic and acidic residues" evidence="5">
    <location>
        <begin position="41"/>
        <end position="50"/>
    </location>
</feature>
<dbReference type="Pfam" id="PF13920">
    <property type="entry name" value="zf-C3HC4_3"/>
    <property type="match status" value="1"/>
</dbReference>
<dbReference type="Gene3D" id="3.30.40.10">
    <property type="entry name" value="Zinc/RING finger domain, C3HC4 (zinc finger)"/>
    <property type="match status" value="1"/>
</dbReference>
<evidence type="ECO:0000256" key="1">
    <source>
        <dbReference type="ARBA" id="ARBA00006672"/>
    </source>
</evidence>
<dbReference type="InterPro" id="IPR013083">
    <property type="entry name" value="Znf_RING/FYVE/PHD"/>
</dbReference>
<dbReference type="SMART" id="SM00238">
    <property type="entry name" value="BIR"/>
    <property type="match status" value="1"/>
</dbReference>
<feature type="compositionally biased region" description="Basic and acidic residues" evidence="5">
    <location>
        <begin position="175"/>
        <end position="184"/>
    </location>
</feature>
<sequence>MMNETRSPGNGSSSPNAPRGNVARDDRDDQDPRYGSASNQRFDEQQPRSTTRHDLLVVHVNHAEDRVRDVQAYADILLIGVFRAYFHLDGHAVLPPSSTVVFARYNLRVAQETGMRPFGIFDSIPELSSSSSSSSSDEDESTNDDGWIWEEPQLQQHQQQQQQQRRPSNDEGEELLARDSAGRESCCDNGSWGCRCNAHHRSTSSRRRTDGGNHPPAARRRSRQPEARRSSVPSSDELRFRPSFWPTYDQLERETHRLIVGTEPEVVDASSPTLRDRVSYELHRLNGSCLTTVFTVTLDAARDSSLLDPSRVVFPSADHGPRVRVNVITGAPSADLADARRRPSPSFDDFDGPINVCDWPYVTNVRVVTPFANASFYSPVSLAETHEIVRLLLKRIEHFGLHDTRNMRSTVAVYDREYRRAALASVTGVPPITTMTAATNGNGGPRAAASCDIDDTRDRRQQQQPPRRRQRRASLTPWNPRYASFGSRLLSFDRWPPSIRQTAERMAEAGFYYRNRADIVRCFQCGCRLDRWLPLVDPWTRHAVASPHCFFVATARGISYVVTQRLLEARARLDVPNNRYRRYAVNEASDPDDELAWAHRHSLATSMVSQTRAMEVDLLAARGERHRPVDHGNDDDDNVVHGERSRVGRSSDVRDDERNEAERSVAPAASAGPVPSSNDDDDDDDDSSSSTASSSLYSDEEKRRAADDADDGTRVSSNRRRQKRKASARDKGRDDKYEATRDDDPSLVAPVCRVCMSSDIEVVFLPCGHAATCLSCAKRLRTCAICRGPVRYAPRIYFA</sequence>
<feature type="compositionally biased region" description="Low complexity" evidence="5">
    <location>
        <begin position="153"/>
        <end position="164"/>
    </location>
</feature>